<protein>
    <recommendedName>
        <fullName evidence="2">Peptidase M24 domain-containing protein</fullName>
    </recommendedName>
</protein>
<keyword evidence="4" id="KW-1185">Reference proteome</keyword>
<organism evidence="3 4">
    <name type="scientific">Tremella mesenterica</name>
    <name type="common">Jelly fungus</name>
    <dbReference type="NCBI Taxonomy" id="5217"/>
    <lineage>
        <taxon>Eukaryota</taxon>
        <taxon>Fungi</taxon>
        <taxon>Dikarya</taxon>
        <taxon>Basidiomycota</taxon>
        <taxon>Agaricomycotina</taxon>
        <taxon>Tremellomycetes</taxon>
        <taxon>Tremellales</taxon>
        <taxon>Tremellaceae</taxon>
        <taxon>Tremella</taxon>
    </lineage>
</organism>
<name>A0A4Q1BFT5_TREME</name>
<feature type="region of interest" description="Disordered" evidence="1">
    <location>
        <begin position="133"/>
        <end position="157"/>
    </location>
</feature>
<dbReference type="InterPro" id="IPR050659">
    <property type="entry name" value="Peptidase_M24B"/>
</dbReference>
<dbReference type="Gene3D" id="3.40.350.10">
    <property type="entry name" value="Creatinase/prolidase N-terminal domain"/>
    <property type="match status" value="1"/>
</dbReference>
<feature type="domain" description="Peptidase M24" evidence="2">
    <location>
        <begin position="276"/>
        <end position="503"/>
    </location>
</feature>
<reference evidence="3 4" key="1">
    <citation type="submission" date="2016-06" db="EMBL/GenBank/DDBJ databases">
        <title>Evolution of pathogenesis and genome organization in the Tremellales.</title>
        <authorList>
            <person name="Cuomo C."/>
            <person name="Litvintseva A."/>
            <person name="Heitman J."/>
            <person name="Chen Y."/>
            <person name="Sun S."/>
            <person name="Springer D."/>
            <person name="Dromer F."/>
            <person name="Young S."/>
            <person name="Zeng Q."/>
            <person name="Chapman S."/>
            <person name="Gujja S."/>
            <person name="Saif S."/>
            <person name="Birren B."/>
        </authorList>
    </citation>
    <scope>NUCLEOTIDE SEQUENCE [LARGE SCALE GENOMIC DNA]</scope>
    <source>
        <strain evidence="3 4">ATCC 28783</strain>
    </source>
</reference>
<dbReference type="AlphaFoldDB" id="A0A4Q1BFT5"/>
<dbReference type="PANTHER" id="PTHR46112:SF2">
    <property type="entry name" value="XAA-PRO AMINOPEPTIDASE P-RELATED"/>
    <property type="match status" value="1"/>
</dbReference>
<dbReference type="STRING" id="5217.A0A4Q1BFT5"/>
<dbReference type="Proteomes" id="UP000289152">
    <property type="component" value="Unassembled WGS sequence"/>
</dbReference>
<evidence type="ECO:0000256" key="1">
    <source>
        <dbReference type="SAM" id="MobiDB-lite"/>
    </source>
</evidence>
<feature type="compositionally biased region" description="Basic and acidic residues" evidence="1">
    <location>
        <begin position="9"/>
        <end position="21"/>
    </location>
</feature>
<evidence type="ECO:0000313" key="3">
    <source>
        <dbReference type="EMBL" id="RXK35551.1"/>
    </source>
</evidence>
<feature type="compositionally biased region" description="Low complexity" evidence="1">
    <location>
        <begin position="133"/>
        <end position="154"/>
    </location>
</feature>
<dbReference type="InterPro" id="IPR029149">
    <property type="entry name" value="Creatin/AminoP/Spt16_N"/>
</dbReference>
<comment type="caution">
    <text evidence="3">The sequence shown here is derived from an EMBL/GenBank/DDBJ whole genome shotgun (WGS) entry which is preliminary data.</text>
</comment>
<sequence>MEPLLPVKSSEKDDEPFVKSEKPRRPRWHLPIALLLGFILFTTTPHWPSCDPWRAVLPLSEDFYSHCKSLLIPPPGTYSHRLDHLSEVLGKSVWIAEPGPSVEYFLGGFGKSDWWLSERPLLVVVIPHSVSVSGTPSSSVLATTSSDGTSISTDANGSTDSIPILTKRTNEETDIEGGTKVIILTPQFEALRASEIFLPEEIQGNIKYVAWEEFEDPHEVLWKELGPLEVDGVVLDRDVREFVSSAVRERAGSGRVNSSTEVERIREKKDEREVGLLRCANQMTLHAIRQTRAKMYIGITESATRTILQKYMTASRLQEADGLVLFGENAALPHGSGTDRRLGKGDMVLIDCGGTWGGYTSDITRTFALPSSKIPSENIRLWELVRQAQQAPYELLKSSSTTSPPLFSEMDHSARSLISSHMSRRIVSTNSTPTPDFTVFTHRLGHGIGLEGHELPYLVFGNEGGTGPGHVFSLEPGIYLPQDAEPVHGMKGVGVRLEDCLAVLEKDGQLVGEWLSGPVERWGDV</sequence>
<dbReference type="SUPFAM" id="SSF55920">
    <property type="entry name" value="Creatinase/aminopeptidase"/>
    <property type="match status" value="1"/>
</dbReference>
<dbReference type="InterPro" id="IPR036005">
    <property type="entry name" value="Creatinase/aminopeptidase-like"/>
</dbReference>
<dbReference type="Pfam" id="PF00557">
    <property type="entry name" value="Peptidase_M24"/>
    <property type="match status" value="1"/>
</dbReference>
<dbReference type="Gene3D" id="3.90.230.10">
    <property type="entry name" value="Creatinase/methionine aminopeptidase superfamily"/>
    <property type="match status" value="1"/>
</dbReference>
<accession>A0A4Q1BFT5</accession>
<feature type="region of interest" description="Disordered" evidence="1">
    <location>
        <begin position="1"/>
        <end position="21"/>
    </location>
</feature>
<gene>
    <name evidence="3" type="ORF">M231_07183</name>
</gene>
<dbReference type="EMBL" id="SDIL01000131">
    <property type="protein sequence ID" value="RXK35551.1"/>
    <property type="molecule type" value="Genomic_DNA"/>
</dbReference>
<dbReference type="PANTHER" id="PTHR46112">
    <property type="entry name" value="AMINOPEPTIDASE"/>
    <property type="match status" value="1"/>
</dbReference>
<evidence type="ECO:0000259" key="2">
    <source>
        <dbReference type="Pfam" id="PF00557"/>
    </source>
</evidence>
<dbReference type="VEuPathDB" id="FungiDB:TREMEDRAFT_71997"/>
<dbReference type="OrthoDB" id="9995434at2759"/>
<dbReference type="InterPro" id="IPR000994">
    <property type="entry name" value="Pept_M24"/>
</dbReference>
<proteinExistence type="predicted"/>
<evidence type="ECO:0000313" key="4">
    <source>
        <dbReference type="Proteomes" id="UP000289152"/>
    </source>
</evidence>
<dbReference type="InParanoid" id="A0A4Q1BFT5"/>